<dbReference type="InterPro" id="IPR003008">
    <property type="entry name" value="Tubulin_FtsZ_GTPase"/>
</dbReference>
<accession>Q7VI30</accession>
<feature type="binding site" evidence="4">
    <location>
        <begin position="134"/>
        <end position="136"/>
    </location>
    <ligand>
        <name>GTP</name>
        <dbReference type="ChEBI" id="CHEBI:37565"/>
    </ligand>
</feature>
<dbReference type="FunFam" id="3.40.50.1440:FF:000001">
    <property type="entry name" value="Cell division protein FtsZ"/>
    <property type="match status" value="1"/>
</dbReference>
<evidence type="ECO:0000313" key="9">
    <source>
        <dbReference type="EMBL" id="AAP77375.1"/>
    </source>
</evidence>
<dbReference type="STRING" id="235279.HH_0778"/>
<feature type="binding site" evidence="4">
    <location>
        <position position="165"/>
    </location>
    <ligand>
        <name>GTP</name>
        <dbReference type="ChEBI" id="CHEBI:37565"/>
    </ligand>
</feature>
<keyword evidence="2 4" id="KW-0547">Nucleotide-binding</keyword>
<evidence type="ECO:0000256" key="6">
    <source>
        <dbReference type="RuleBase" id="RU000631"/>
    </source>
</evidence>
<dbReference type="InterPro" id="IPR000158">
    <property type="entry name" value="Cell_div_FtsZ"/>
</dbReference>
<evidence type="ECO:0000256" key="1">
    <source>
        <dbReference type="ARBA" id="ARBA00009690"/>
    </source>
</evidence>
<dbReference type="Proteomes" id="UP000002495">
    <property type="component" value="Chromosome"/>
</dbReference>
<dbReference type="SMART" id="SM00864">
    <property type="entry name" value="Tubulin"/>
    <property type="match status" value="1"/>
</dbReference>
<dbReference type="GO" id="GO:0003924">
    <property type="term" value="F:GTPase activity"/>
    <property type="evidence" value="ECO:0007669"/>
    <property type="project" value="UniProtKB-UniRule"/>
</dbReference>
<dbReference type="PRINTS" id="PR00423">
    <property type="entry name" value="CELLDVISFTSZ"/>
</dbReference>
<dbReference type="InterPro" id="IPR037103">
    <property type="entry name" value="Tubulin/FtsZ-like_C"/>
</dbReference>
<feature type="binding site" evidence="4">
    <location>
        <position position="213"/>
    </location>
    <ligand>
        <name>GTP</name>
        <dbReference type="ChEBI" id="CHEBI:37565"/>
    </ligand>
</feature>
<dbReference type="GO" id="GO:0032153">
    <property type="term" value="C:cell division site"/>
    <property type="evidence" value="ECO:0007669"/>
    <property type="project" value="UniProtKB-UniRule"/>
</dbReference>
<keyword evidence="4" id="KW-0963">Cytoplasm</keyword>
<dbReference type="GO" id="GO:0043093">
    <property type="term" value="P:FtsZ-dependent cytokinesis"/>
    <property type="evidence" value="ECO:0007669"/>
    <property type="project" value="UniProtKB-UniRule"/>
</dbReference>
<name>Q7VI30_HELHP</name>
<reference evidence="9 10" key="1">
    <citation type="journal article" date="2003" name="Proc. Natl. Acad. Sci. U.S.A.">
        <title>The complete genome sequence of the carcinogenic bacterium Helicobacter hepaticus.</title>
        <authorList>
            <person name="Suerbaum S."/>
            <person name="Josenhans C."/>
            <person name="Sterzenbach T."/>
            <person name="Drescher B."/>
            <person name="Brandt P."/>
            <person name="Bell M."/>
            <person name="Droege M."/>
            <person name="Fartmann B."/>
            <person name="Fischer H.-P."/>
            <person name="Ge Z."/>
            <person name="Hoerster A."/>
            <person name="Holland R."/>
            <person name="Klein K."/>
            <person name="Koenig J."/>
            <person name="Macko L."/>
            <person name="Mendz G.L."/>
            <person name="Nyakatura G."/>
            <person name="Schauer D.B."/>
            <person name="Shen Z."/>
            <person name="Weber J."/>
            <person name="Frosch M."/>
            <person name="Fox J.G."/>
        </authorList>
    </citation>
    <scope>NUCLEOTIDE SEQUENCE [LARGE SCALE GENOMIC DNA]</scope>
    <source>
        <strain evidence="10">ATCC 51449 / 3B1</strain>
    </source>
</reference>
<keyword evidence="3 4" id="KW-0342">GTP-binding</keyword>
<evidence type="ECO:0000256" key="5">
    <source>
        <dbReference type="NCBIfam" id="TIGR00065"/>
    </source>
</evidence>
<evidence type="ECO:0000256" key="2">
    <source>
        <dbReference type="ARBA" id="ARBA00022741"/>
    </source>
</evidence>
<dbReference type="Pfam" id="PF00091">
    <property type="entry name" value="Tubulin"/>
    <property type="match status" value="1"/>
</dbReference>
<dbReference type="InterPro" id="IPR045061">
    <property type="entry name" value="FtsZ/CetZ"/>
</dbReference>
<keyword evidence="4 6" id="KW-0717">Septation</keyword>
<dbReference type="HOGENOM" id="CLU_024865_0_1_7"/>
<sequence>MEDIIQEIQPKAQNAVIGGSVNVSIQEIQDEPSKQGAVIAVIGVGGGGSNMVNHLANNNPHKDVKLIAANTDVQALETTNANLKMKLGERLTKGLGAGGNPDVGMKAALETYEEIKLALNGVDLVFISAGLGGGTGTGAAPVVAKAAKEVGALTVSVVTKPFKFEMGKRARLAEEGLRNLKAESDCIIVIPNDRLLSIIPKNCGHKEAFAFVNDVLTRAVNGMSSVILKHTQGDMNVDFADVKKAMSYKGLALMGIGEATGDNAASDAMQQAIVSPLLDNISIKGAKGAVIYFETHQNYPFTELSAAMEIIESLVDVEADLIQGIHTLNDVPEDFVRITVIATGFEKEIVNGGNDASRKTDEEQALEHSRQSIQLMRDVSGGDYNLFNNNDTLEVPTYLRNQKD</sequence>
<comment type="function">
    <text evidence="4 6">Essential cell division protein that forms a contractile ring structure (Z ring) at the future cell division site. The regulation of the ring assembly controls the timing and the location of cell division. One of the functions of the FtsZ ring is to recruit other cell division proteins to the septum to produce a new cell wall between the dividing cells. Binds GTP and shows GTPase activity.</text>
</comment>
<dbReference type="CDD" id="cd02201">
    <property type="entry name" value="FtsZ_type1"/>
    <property type="match status" value="1"/>
</dbReference>
<dbReference type="SMART" id="SM00865">
    <property type="entry name" value="Tubulin_C"/>
    <property type="match status" value="1"/>
</dbReference>
<comment type="subcellular location">
    <subcellularLocation>
        <location evidence="4">Cytoplasm</location>
    </subcellularLocation>
    <text evidence="4">Assembles at midcell at the inner surface of the cytoplasmic membrane.</text>
</comment>
<dbReference type="PANTHER" id="PTHR30314">
    <property type="entry name" value="CELL DIVISION PROTEIN FTSZ-RELATED"/>
    <property type="match status" value="1"/>
</dbReference>
<dbReference type="InterPro" id="IPR018316">
    <property type="entry name" value="Tubulin/FtsZ_2-layer-sand-dom"/>
</dbReference>
<gene>
    <name evidence="4 9" type="primary">ftsZ</name>
    <name evidence="9" type="ordered locus">HH_0778</name>
</gene>
<comment type="similarity">
    <text evidence="1 4 6">Belongs to the FtsZ family.</text>
</comment>
<dbReference type="Gene3D" id="3.30.1330.20">
    <property type="entry name" value="Tubulin/FtsZ, C-terminal domain"/>
    <property type="match status" value="1"/>
</dbReference>
<dbReference type="InterPro" id="IPR020805">
    <property type="entry name" value="Cell_div_FtsZ_CS"/>
</dbReference>
<dbReference type="KEGG" id="hhe:HH_0778"/>
<dbReference type="NCBIfam" id="TIGR00065">
    <property type="entry name" value="ftsZ"/>
    <property type="match status" value="1"/>
</dbReference>
<dbReference type="InterPro" id="IPR024757">
    <property type="entry name" value="FtsZ_C"/>
</dbReference>
<feature type="domain" description="Tubulin/FtsZ GTPase" evidence="7">
    <location>
        <begin position="38"/>
        <end position="231"/>
    </location>
</feature>
<dbReference type="InterPro" id="IPR008280">
    <property type="entry name" value="Tub_FtsZ_C"/>
</dbReference>
<dbReference type="Pfam" id="PF12327">
    <property type="entry name" value="FtsZ_C"/>
    <property type="match status" value="1"/>
</dbReference>
<evidence type="ECO:0000256" key="3">
    <source>
        <dbReference type="ARBA" id="ARBA00023134"/>
    </source>
</evidence>
<dbReference type="GO" id="GO:0005525">
    <property type="term" value="F:GTP binding"/>
    <property type="evidence" value="ECO:0007669"/>
    <property type="project" value="UniProtKB-UniRule"/>
</dbReference>
<dbReference type="OrthoDB" id="9813375at2"/>
<dbReference type="HAMAP" id="MF_00909">
    <property type="entry name" value="FtsZ"/>
    <property type="match status" value="1"/>
</dbReference>
<comment type="subunit">
    <text evidence="4">Homodimer. Polymerizes to form a dynamic ring structure in a strictly GTP-dependent manner. Interacts directly with several other division proteins.</text>
</comment>
<feature type="binding site" evidence="4">
    <location>
        <begin position="46"/>
        <end position="50"/>
    </location>
    <ligand>
        <name>GTP</name>
        <dbReference type="ChEBI" id="CHEBI:37565"/>
    </ligand>
</feature>
<dbReference type="PROSITE" id="PS01134">
    <property type="entry name" value="FTSZ_1"/>
    <property type="match status" value="1"/>
</dbReference>
<organism evidence="9 10">
    <name type="scientific">Helicobacter hepaticus (strain ATCC 51449 / 3B1)</name>
    <dbReference type="NCBI Taxonomy" id="235279"/>
    <lineage>
        <taxon>Bacteria</taxon>
        <taxon>Pseudomonadati</taxon>
        <taxon>Campylobacterota</taxon>
        <taxon>Epsilonproteobacteria</taxon>
        <taxon>Campylobacterales</taxon>
        <taxon>Helicobacteraceae</taxon>
        <taxon>Helicobacter</taxon>
    </lineage>
</organism>
<evidence type="ECO:0000259" key="8">
    <source>
        <dbReference type="SMART" id="SM00865"/>
    </source>
</evidence>
<dbReference type="eggNOG" id="COG0206">
    <property type="taxonomic scope" value="Bacteria"/>
</dbReference>
<evidence type="ECO:0000256" key="4">
    <source>
        <dbReference type="HAMAP-Rule" id="MF_00909"/>
    </source>
</evidence>
<evidence type="ECO:0000313" key="10">
    <source>
        <dbReference type="Proteomes" id="UP000002495"/>
    </source>
</evidence>
<dbReference type="SUPFAM" id="SSF52490">
    <property type="entry name" value="Tubulin nucleotide-binding domain-like"/>
    <property type="match status" value="1"/>
</dbReference>
<proteinExistence type="inferred from homology"/>
<keyword evidence="4 6" id="KW-0132">Cell division</keyword>
<dbReference type="GO" id="GO:0005737">
    <property type="term" value="C:cytoplasm"/>
    <property type="evidence" value="ECO:0007669"/>
    <property type="project" value="UniProtKB-SubCell"/>
</dbReference>
<evidence type="ECO:0000259" key="7">
    <source>
        <dbReference type="SMART" id="SM00864"/>
    </source>
</evidence>
<dbReference type="RefSeq" id="WP_011115620.1">
    <property type="nucleotide sequence ID" value="NC_004917.1"/>
</dbReference>
<keyword evidence="4 6" id="KW-0131">Cell cycle</keyword>
<protein>
    <recommendedName>
        <fullName evidence="4 5">Cell division protein FtsZ</fullName>
    </recommendedName>
</protein>
<dbReference type="InterPro" id="IPR036525">
    <property type="entry name" value="Tubulin/FtsZ_GTPase_sf"/>
</dbReference>
<dbReference type="GO" id="GO:0051258">
    <property type="term" value="P:protein polymerization"/>
    <property type="evidence" value="ECO:0007669"/>
    <property type="project" value="UniProtKB-UniRule"/>
</dbReference>
<dbReference type="Gene3D" id="3.40.50.1440">
    <property type="entry name" value="Tubulin/FtsZ, GTPase domain"/>
    <property type="match status" value="1"/>
</dbReference>
<dbReference type="GO" id="GO:0000917">
    <property type="term" value="P:division septum assembly"/>
    <property type="evidence" value="ECO:0007669"/>
    <property type="project" value="UniProtKB-KW"/>
</dbReference>
<dbReference type="PANTHER" id="PTHR30314:SF3">
    <property type="entry name" value="MITOCHONDRIAL DIVISION PROTEIN FSZA"/>
    <property type="match status" value="1"/>
</dbReference>
<feature type="domain" description="Tubulin/FtsZ 2-layer sandwich" evidence="8">
    <location>
        <begin position="235"/>
        <end position="354"/>
    </location>
</feature>
<dbReference type="AlphaFoldDB" id="Q7VI30"/>
<dbReference type="EMBL" id="AE017125">
    <property type="protein sequence ID" value="AAP77375.1"/>
    <property type="molecule type" value="Genomic_DNA"/>
</dbReference>
<keyword evidence="10" id="KW-1185">Reference proteome</keyword>
<dbReference type="SUPFAM" id="SSF55307">
    <property type="entry name" value="Tubulin C-terminal domain-like"/>
    <property type="match status" value="1"/>
</dbReference>
<dbReference type="PROSITE" id="PS01135">
    <property type="entry name" value="FTSZ_2"/>
    <property type="match status" value="1"/>
</dbReference>
<feature type="binding site" evidence="4">
    <location>
        <position position="169"/>
    </location>
    <ligand>
        <name>GTP</name>
        <dbReference type="ChEBI" id="CHEBI:37565"/>
    </ligand>
</feature>